<organism evidence="2 3">
    <name type="scientific">Phyllobacterium ifriqiyense</name>
    <dbReference type="NCBI Taxonomy" id="314238"/>
    <lineage>
        <taxon>Bacteria</taxon>
        <taxon>Pseudomonadati</taxon>
        <taxon>Pseudomonadota</taxon>
        <taxon>Alphaproteobacteria</taxon>
        <taxon>Hyphomicrobiales</taxon>
        <taxon>Phyllobacteriaceae</taxon>
        <taxon>Phyllobacterium</taxon>
    </lineage>
</organism>
<dbReference type="InterPro" id="IPR027417">
    <property type="entry name" value="P-loop_NTPase"/>
</dbReference>
<sequence>MSELIHATAVVIGDRGIIIIGASGSGKSSLAHALLQRAFAEGRYATLVSDDQCLVRAVSGRLICSPPDTLRGGMEVRGSGLHAFAYEPHAVIHLMVRLVEPAQVVRLHENTHIQLQGVAIAHLDLPAGEVESACRSVEAWLFKPEWKNKLVDSAG</sequence>
<evidence type="ECO:0000259" key="1">
    <source>
        <dbReference type="Pfam" id="PF07475"/>
    </source>
</evidence>
<evidence type="ECO:0000313" key="3">
    <source>
        <dbReference type="Proteomes" id="UP001237780"/>
    </source>
</evidence>
<dbReference type="Gene3D" id="3.40.50.300">
    <property type="entry name" value="P-loop containing nucleotide triphosphate hydrolases"/>
    <property type="match status" value="1"/>
</dbReference>
<proteinExistence type="predicted"/>
<protein>
    <submittedName>
        <fullName evidence="2">Serine kinase of HPr protein (Carbohydrate metabolism regulator)</fullName>
    </submittedName>
</protein>
<dbReference type="Pfam" id="PF07475">
    <property type="entry name" value="Hpr_kinase_C"/>
    <property type="match status" value="1"/>
</dbReference>
<evidence type="ECO:0000313" key="2">
    <source>
        <dbReference type="EMBL" id="MDQ0997505.1"/>
    </source>
</evidence>
<reference evidence="2 3" key="1">
    <citation type="submission" date="2023-07" db="EMBL/GenBank/DDBJ databases">
        <title>Comparative genomics of wheat-associated soil bacteria to identify genetic determinants of phenazine resistance.</title>
        <authorList>
            <person name="Mouncey N."/>
        </authorList>
    </citation>
    <scope>NUCLEOTIDE SEQUENCE [LARGE SCALE GENOMIC DNA]</scope>
    <source>
        <strain evidence="2 3">W4I11</strain>
    </source>
</reference>
<keyword evidence="3" id="KW-1185">Reference proteome</keyword>
<dbReference type="RefSeq" id="WP_307281543.1">
    <property type="nucleotide sequence ID" value="NZ_JAUSZT010000003.1"/>
</dbReference>
<gene>
    <name evidence="2" type="ORF">QFZ34_002687</name>
</gene>
<name>A0ABU0S9R2_9HYPH</name>
<dbReference type="GO" id="GO:0016301">
    <property type="term" value="F:kinase activity"/>
    <property type="evidence" value="ECO:0007669"/>
    <property type="project" value="UniProtKB-KW"/>
</dbReference>
<comment type="caution">
    <text evidence="2">The sequence shown here is derived from an EMBL/GenBank/DDBJ whole genome shotgun (WGS) entry which is preliminary data.</text>
</comment>
<keyword evidence="2" id="KW-0808">Transferase</keyword>
<dbReference type="EMBL" id="JAUSZT010000003">
    <property type="protein sequence ID" value="MDQ0997505.1"/>
    <property type="molecule type" value="Genomic_DNA"/>
</dbReference>
<dbReference type="InterPro" id="IPR011104">
    <property type="entry name" value="Hpr_kin/Pase_C"/>
</dbReference>
<dbReference type="Proteomes" id="UP001237780">
    <property type="component" value="Unassembled WGS sequence"/>
</dbReference>
<keyword evidence="2" id="KW-0418">Kinase</keyword>
<dbReference type="SUPFAM" id="SSF53795">
    <property type="entry name" value="PEP carboxykinase-like"/>
    <property type="match status" value="1"/>
</dbReference>
<accession>A0ABU0S9R2</accession>
<feature type="domain" description="HPr kinase/phosphorylase C-terminal" evidence="1">
    <location>
        <begin position="3"/>
        <end position="149"/>
    </location>
</feature>